<reference evidence="2" key="1">
    <citation type="journal article" date="2022" name="bioRxiv">
        <title>Sequencing and chromosome-scale assembly of the giantPleurodeles waltlgenome.</title>
        <authorList>
            <person name="Brown T."/>
            <person name="Elewa A."/>
            <person name="Iarovenko S."/>
            <person name="Subramanian E."/>
            <person name="Araus A.J."/>
            <person name="Petzold A."/>
            <person name="Susuki M."/>
            <person name="Suzuki K.-i.T."/>
            <person name="Hayashi T."/>
            <person name="Toyoda A."/>
            <person name="Oliveira C."/>
            <person name="Osipova E."/>
            <person name="Leigh N.D."/>
            <person name="Simon A."/>
            <person name="Yun M.H."/>
        </authorList>
    </citation>
    <scope>NUCLEOTIDE SEQUENCE</scope>
    <source>
        <strain evidence="2">20211129_DDA</strain>
        <tissue evidence="2">Liver</tissue>
    </source>
</reference>
<organism evidence="2 3">
    <name type="scientific">Pleurodeles waltl</name>
    <name type="common">Iberian ribbed newt</name>
    <dbReference type="NCBI Taxonomy" id="8319"/>
    <lineage>
        <taxon>Eukaryota</taxon>
        <taxon>Metazoa</taxon>
        <taxon>Chordata</taxon>
        <taxon>Craniata</taxon>
        <taxon>Vertebrata</taxon>
        <taxon>Euteleostomi</taxon>
        <taxon>Amphibia</taxon>
        <taxon>Batrachia</taxon>
        <taxon>Caudata</taxon>
        <taxon>Salamandroidea</taxon>
        <taxon>Salamandridae</taxon>
        <taxon>Pleurodelinae</taxon>
        <taxon>Pleurodeles</taxon>
    </lineage>
</organism>
<gene>
    <name evidence="2" type="ORF">NDU88_005523</name>
</gene>
<accession>A0AAV7LUB7</accession>
<evidence type="ECO:0000313" key="2">
    <source>
        <dbReference type="EMBL" id="KAJ1092413.1"/>
    </source>
</evidence>
<dbReference type="EMBL" id="JANPWB010000015">
    <property type="protein sequence ID" value="KAJ1092413.1"/>
    <property type="molecule type" value="Genomic_DNA"/>
</dbReference>
<dbReference type="Proteomes" id="UP001066276">
    <property type="component" value="Chromosome 11"/>
</dbReference>
<keyword evidence="3" id="KW-1185">Reference proteome</keyword>
<dbReference type="AlphaFoldDB" id="A0AAV7LUB7"/>
<feature type="compositionally biased region" description="Basic and acidic residues" evidence="1">
    <location>
        <begin position="41"/>
        <end position="50"/>
    </location>
</feature>
<feature type="region of interest" description="Disordered" evidence="1">
    <location>
        <begin position="41"/>
        <end position="87"/>
    </location>
</feature>
<proteinExistence type="predicted"/>
<protein>
    <submittedName>
        <fullName evidence="2">Uncharacterized protein</fullName>
    </submittedName>
</protein>
<evidence type="ECO:0000256" key="1">
    <source>
        <dbReference type="SAM" id="MobiDB-lite"/>
    </source>
</evidence>
<feature type="compositionally biased region" description="Basic and acidic residues" evidence="1">
    <location>
        <begin position="75"/>
        <end position="85"/>
    </location>
</feature>
<comment type="caution">
    <text evidence="2">The sequence shown here is derived from an EMBL/GenBank/DDBJ whole genome shotgun (WGS) entry which is preliminary data.</text>
</comment>
<sequence>MSPGRRAPPGAMLCYQVRPMPETTEDTRCQALQEMQGYNRDKTCQEEPRWASRPWSHAGQPMPKGTGQSYQEPQRATDVRGRAKDGMPAPVLKSLSVSLRERAVGTARSALITSRIKKISLLVPPVPGQRFVKMTGEVVLLRKQPEDLASNLSFSLPRCELRCVILSKTL</sequence>
<evidence type="ECO:0000313" key="3">
    <source>
        <dbReference type="Proteomes" id="UP001066276"/>
    </source>
</evidence>
<name>A0AAV7LUB7_PLEWA</name>